<gene>
    <name evidence="1" type="ORF">H8E23_06765</name>
</gene>
<evidence type="ECO:0000313" key="2">
    <source>
        <dbReference type="Proteomes" id="UP000603434"/>
    </source>
</evidence>
<dbReference type="Gene3D" id="2.160.10.10">
    <property type="entry name" value="Hexapeptide repeat proteins"/>
    <property type="match status" value="1"/>
</dbReference>
<dbReference type="CDD" id="cd04645">
    <property type="entry name" value="LbH_gamma_CA_like"/>
    <property type="match status" value="1"/>
</dbReference>
<dbReference type="PANTHER" id="PTHR13061">
    <property type="entry name" value="DYNACTIN SUBUNIT P25"/>
    <property type="match status" value="1"/>
</dbReference>
<dbReference type="PANTHER" id="PTHR13061:SF29">
    <property type="entry name" value="GAMMA CARBONIC ANHYDRASE-LIKE 1, MITOCHONDRIAL-RELATED"/>
    <property type="match status" value="1"/>
</dbReference>
<dbReference type="SUPFAM" id="SSF51161">
    <property type="entry name" value="Trimeric LpxA-like enzymes"/>
    <property type="match status" value="1"/>
</dbReference>
<dbReference type="AlphaFoldDB" id="A0A8J6NVQ6"/>
<dbReference type="Proteomes" id="UP000603434">
    <property type="component" value="Unassembled WGS sequence"/>
</dbReference>
<name>A0A8J6NVQ6_9BACT</name>
<dbReference type="InterPro" id="IPR001451">
    <property type="entry name" value="Hexapep"/>
</dbReference>
<sequence>MILEYKGHVPKIGKNVFIAPTAVVIGDVVLKDGASIWYGAVIRGDRDAIIIGQNSNIQDNCTVHSDIGKPVLIGDHVTVGHNAVIHACTIEDNCLVGISAAVLTDAYIKTGSIVAAGSVVVQGQVVGPYHLVTGIPASLKKKLSEETSERNRQTAISYLEVARDHITINK</sequence>
<dbReference type="Pfam" id="PF00132">
    <property type="entry name" value="Hexapep"/>
    <property type="match status" value="1"/>
</dbReference>
<accession>A0A8J6NVQ6</accession>
<proteinExistence type="predicted"/>
<dbReference type="InterPro" id="IPR050484">
    <property type="entry name" value="Transf_Hexapept/Carb_Anhydrase"/>
</dbReference>
<protein>
    <submittedName>
        <fullName evidence="1">Gamma carbonic anhydrase family protein</fullName>
    </submittedName>
</protein>
<organism evidence="1 2">
    <name type="scientific">Candidatus Desulfatibia profunda</name>
    <dbReference type="NCBI Taxonomy" id="2841695"/>
    <lineage>
        <taxon>Bacteria</taxon>
        <taxon>Pseudomonadati</taxon>
        <taxon>Thermodesulfobacteriota</taxon>
        <taxon>Desulfobacteria</taxon>
        <taxon>Desulfobacterales</taxon>
        <taxon>Desulfobacterales incertae sedis</taxon>
        <taxon>Candidatus Desulfatibia</taxon>
    </lineage>
</organism>
<reference evidence="1 2" key="1">
    <citation type="submission" date="2020-08" db="EMBL/GenBank/DDBJ databases">
        <title>Bridging the membrane lipid divide: bacteria of the FCB group superphylum have the potential to synthesize archaeal ether lipids.</title>
        <authorList>
            <person name="Villanueva L."/>
            <person name="Von Meijenfeldt F.A.B."/>
            <person name="Westbye A.B."/>
            <person name="Yadav S."/>
            <person name="Hopmans E.C."/>
            <person name="Dutilh B.E."/>
            <person name="Sinninghe Damste J.S."/>
        </authorList>
    </citation>
    <scope>NUCLEOTIDE SEQUENCE [LARGE SCALE GENOMIC DNA]</scope>
    <source>
        <strain evidence="1">NIOZ-UU30</strain>
    </source>
</reference>
<dbReference type="InterPro" id="IPR047324">
    <property type="entry name" value="LbH_gamma_CA-like"/>
</dbReference>
<dbReference type="EMBL" id="JACNJH010000119">
    <property type="protein sequence ID" value="MBC8361081.1"/>
    <property type="molecule type" value="Genomic_DNA"/>
</dbReference>
<evidence type="ECO:0000313" key="1">
    <source>
        <dbReference type="EMBL" id="MBC8361081.1"/>
    </source>
</evidence>
<comment type="caution">
    <text evidence="1">The sequence shown here is derived from an EMBL/GenBank/DDBJ whole genome shotgun (WGS) entry which is preliminary data.</text>
</comment>
<dbReference type="InterPro" id="IPR011004">
    <property type="entry name" value="Trimer_LpxA-like_sf"/>
</dbReference>